<keyword evidence="2 4" id="KW-0378">Hydrolase</keyword>
<proteinExistence type="inferred from homology"/>
<dbReference type="EMBL" id="PJRP01000004">
    <property type="protein sequence ID" value="PLQ00211.1"/>
    <property type="molecule type" value="Genomic_DNA"/>
</dbReference>
<evidence type="ECO:0000259" key="3">
    <source>
        <dbReference type="Pfam" id="PF07859"/>
    </source>
</evidence>
<protein>
    <submittedName>
        <fullName evidence="4">Alpha/beta hydrolase</fullName>
    </submittedName>
</protein>
<comment type="caution">
    <text evidence="4">The sequence shown here is derived from an EMBL/GenBank/DDBJ whole genome shotgun (WGS) entry which is preliminary data.</text>
</comment>
<feature type="domain" description="Alpha/beta hydrolase fold-3" evidence="3">
    <location>
        <begin position="88"/>
        <end position="296"/>
    </location>
</feature>
<dbReference type="InterPro" id="IPR050300">
    <property type="entry name" value="GDXG_lipolytic_enzyme"/>
</dbReference>
<evidence type="ECO:0000256" key="2">
    <source>
        <dbReference type="ARBA" id="ARBA00022801"/>
    </source>
</evidence>
<dbReference type="PANTHER" id="PTHR48081">
    <property type="entry name" value="AB HYDROLASE SUPERFAMILY PROTEIN C4A8.06C"/>
    <property type="match status" value="1"/>
</dbReference>
<dbReference type="SUPFAM" id="SSF53474">
    <property type="entry name" value="alpha/beta-Hydrolases"/>
    <property type="match status" value="1"/>
</dbReference>
<evidence type="ECO:0000313" key="4">
    <source>
        <dbReference type="EMBL" id="PLQ00211.1"/>
    </source>
</evidence>
<evidence type="ECO:0000256" key="1">
    <source>
        <dbReference type="ARBA" id="ARBA00010515"/>
    </source>
</evidence>
<dbReference type="GO" id="GO:0016787">
    <property type="term" value="F:hydrolase activity"/>
    <property type="evidence" value="ECO:0007669"/>
    <property type="project" value="UniProtKB-KW"/>
</dbReference>
<evidence type="ECO:0000313" key="5">
    <source>
        <dbReference type="Proteomes" id="UP000234341"/>
    </source>
</evidence>
<comment type="similarity">
    <text evidence="1">Belongs to the 'GDXG' lipolytic enzyme family.</text>
</comment>
<dbReference type="Gene3D" id="3.40.50.1820">
    <property type="entry name" value="alpha/beta hydrolase"/>
    <property type="match status" value="1"/>
</dbReference>
<dbReference type="InterPro" id="IPR013094">
    <property type="entry name" value="AB_hydrolase_3"/>
</dbReference>
<dbReference type="OrthoDB" id="9794445at2"/>
<reference evidence="4 5" key="1">
    <citation type="submission" date="2017-12" db="EMBL/GenBank/DDBJ databases">
        <title>Genome sequence of the active heterotrophic nitrifier-denitrifier, Cupriavidus pauculus UM1.</title>
        <authorList>
            <person name="Putonti C."/>
            <person name="Castignetti D."/>
        </authorList>
    </citation>
    <scope>NUCLEOTIDE SEQUENCE [LARGE SCALE GENOMIC DNA]</scope>
    <source>
        <strain evidence="4 5">UM1</strain>
    </source>
</reference>
<dbReference type="RefSeq" id="WP_101681582.1">
    <property type="nucleotide sequence ID" value="NZ_PJRP01000004.1"/>
</dbReference>
<name>A0A2N5CD75_9BURK</name>
<dbReference type="PANTHER" id="PTHR48081:SF8">
    <property type="entry name" value="ALPHA_BETA HYDROLASE FOLD-3 DOMAIN-CONTAINING PROTEIN-RELATED"/>
    <property type="match status" value="1"/>
</dbReference>
<dbReference type="Proteomes" id="UP000234341">
    <property type="component" value="Unassembled WGS sequence"/>
</dbReference>
<sequence length="322" mass="34267">MALHPDIEALLDMIEAGRAGGRRPPMHVMGPEAARVDFNQASVPLDMTPHALPHVVDLHVPARDGALLPARCYAPTVPGGAAGLQPVLLYFHGGGFMVGSLDSHDALCRSLSARSGCAVVSVAYRLAPEHRFPTAVHDAVDALHWLRAHGAEHGLDPDRVALGGDSAGGTLAAVTALHARDDPASLGQPRLQLLIYPGTGAWRDTASQRRFDTGYLLEGDTIDWFYGHYLRDAADRADWRFAPLLAPDVAGAAPALVLLAEYDPLVDEGVAYARRLEAAGVTVTLQVEPGMVHEFMRMGNVAADIHAVHERVAAALARALRG</sequence>
<dbReference type="Pfam" id="PF07859">
    <property type="entry name" value="Abhydrolase_3"/>
    <property type="match status" value="1"/>
</dbReference>
<dbReference type="InterPro" id="IPR002168">
    <property type="entry name" value="Lipase_GDXG_HIS_AS"/>
</dbReference>
<dbReference type="InterPro" id="IPR029058">
    <property type="entry name" value="AB_hydrolase_fold"/>
</dbReference>
<dbReference type="PROSITE" id="PS01173">
    <property type="entry name" value="LIPASE_GDXG_HIS"/>
    <property type="match status" value="1"/>
</dbReference>
<accession>A0A2N5CD75</accession>
<organism evidence="4 5">
    <name type="scientific">Cupriavidus pauculus</name>
    <dbReference type="NCBI Taxonomy" id="82633"/>
    <lineage>
        <taxon>Bacteria</taxon>
        <taxon>Pseudomonadati</taxon>
        <taxon>Pseudomonadota</taxon>
        <taxon>Betaproteobacteria</taxon>
        <taxon>Burkholderiales</taxon>
        <taxon>Burkholderiaceae</taxon>
        <taxon>Cupriavidus</taxon>
    </lineage>
</organism>
<dbReference type="AlphaFoldDB" id="A0A2N5CD75"/>
<gene>
    <name evidence="4" type="ORF">CYJ10_11130</name>
</gene>